<dbReference type="GO" id="GO:0009245">
    <property type="term" value="P:lipid A biosynthetic process"/>
    <property type="evidence" value="ECO:0007669"/>
    <property type="project" value="UniProtKB-UniRule"/>
</dbReference>
<evidence type="ECO:0000256" key="15">
    <source>
        <dbReference type="ARBA" id="ARBA00023098"/>
    </source>
</evidence>
<keyword evidence="6 19" id="KW-1003">Cell membrane</keyword>
<sequence>MLNNRACKVGAFLMALFFILTYLLPLNGRLLWQPDETRYAEISREMLQRGDWIVPYLLDIRYFEKPVAGYWINNISQWIFGDNNFAVRFGSVFCIFISAILLYRLAMMMWHNRHIAFAASLIHISMFLVFAIGTYSVLDPMFSLWITAAMISSFWALKADCNKQRIMAYLVLGLCCGMGFMTKGFLALAVPVIAMLPIVIYQKRVLQIIYFGPLAIISAVAISLPWVIAVAQREPDYWHYFFWVEHIKRFSSDDAQHIAPFWYYIPILILGVIPWLGLLPGAVIKGWKERKSNPEMFFLLCWFVVPFLFFSIAKGKLPTYILPCMAPLAMMMAKFGVDCVRDGKMKLLKINGMVNVLIGLMAVMVLFAMEAVTKHSLYQPSEWPKWVLAIVAFGIWGIIGYLCFALNGKYWLWSAFCSIVVSLVIGNALPENTVNSKLPQSFIKLHHQELADSRYILSESVGLATTVAWEMKRSDIYMLENWGELEYGLNYPDSRYRYISYKDFPQWLEKARKEGRVSVLFHLYKNEKLPDLPKADHINRNYRFAILVYEKRP</sequence>
<feature type="domain" description="ArnT-like N-terminal" evidence="20">
    <location>
        <begin position="11"/>
        <end position="241"/>
    </location>
</feature>
<dbReference type="GO" id="GO:0009103">
    <property type="term" value="P:lipopolysaccharide biosynthetic process"/>
    <property type="evidence" value="ECO:0007669"/>
    <property type="project" value="UniProtKB-KW"/>
</dbReference>
<comment type="caution">
    <text evidence="21">The sequence shown here is derived from an EMBL/GenBank/DDBJ whole genome shotgun (WGS) entry which is preliminary data.</text>
</comment>
<accession>A0A022PMJ6</accession>
<proteinExistence type="inferred from homology"/>
<evidence type="ECO:0000256" key="10">
    <source>
        <dbReference type="ARBA" id="ARBA00022676"/>
    </source>
</evidence>
<evidence type="ECO:0000256" key="2">
    <source>
        <dbReference type="ARBA" id="ARBA00005200"/>
    </source>
</evidence>
<comment type="function">
    <text evidence="17 19">Catalyzes the transfer of the L-Ara4N moiety of the glycolipid undecaprenyl phosphate-alpha-L-Ara4N to lipid A. The modified arabinose is attached to lipid A and is required for resistance to polymyxin and cationic antimicrobial peptides.</text>
</comment>
<keyword evidence="12 19" id="KW-0812">Transmembrane</keyword>
<gene>
    <name evidence="19" type="primary">arnT</name>
    <name evidence="21" type="ORF">BA1DRAFT_00584</name>
</gene>
<dbReference type="GO" id="GO:0000030">
    <property type="term" value="F:mannosyltransferase activity"/>
    <property type="evidence" value="ECO:0007669"/>
    <property type="project" value="InterPro"/>
</dbReference>
<keyword evidence="13 19" id="KW-0448">Lipopolysaccharide biosynthesis</keyword>
<evidence type="ECO:0000256" key="9">
    <source>
        <dbReference type="ARBA" id="ARBA00022556"/>
    </source>
</evidence>
<keyword evidence="7 19" id="KW-0444">Lipid biosynthesis</keyword>
<feature type="transmembrane region" description="Helical" evidence="19">
    <location>
        <begin position="7"/>
        <end position="24"/>
    </location>
</feature>
<organism evidence="21 22">
    <name type="scientific">Photorhabdus aegyptia</name>
    <dbReference type="NCBI Taxonomy" id="2805098"/>
    <lineage>
        <taxon>Bacteria</taxon>
        <taxon>Pseudomonadati</taxon>
        <taxon>Pseudomonadota</taxon>
        <taxon>Gammaproteobacteria</taxon>
        <taxon>Enterobacterales</taxon>
        <taxon>Morganellaceae</taxon>
        <taxon>Photorhabdus</taxon>
    </lineage>
</organism>
<comment type="pathway">
    <text evidence="2 19">Lipopolysaccharide metabolism; 4-amino-4-deoxy-beta-L-arabinose-lipid A biosynthesis.</text>
</comment>
<comment type="subcellular location">
    <subcellularLocation>
        <location evidence="1">Cell inner membrane</location>
        <topology evidence="1">Multi-pass membrane protein</topology>
    </subcellularLocation>
    <subcellularLocation>
        <location evidence="19">Cell membrane</location>
        <topology evidence="19">Multi-pass membrane protein</topology>
    </subcellularLocation>
</comment>
<feature type="transmembrane region" description="Helical" evidence="19">
    <location>
        <begin position="261"/>
        <end position="284"/>
    </location>
</feature>
<dbReference type="Proteomes" id="UP000023464">
    <property type="component" value="Unassembled WGS sequence"/>
</dbReference>
<evidence type="ECO:0000313" key="22">
    <source>
        <dbReference type="Proteomes" id="UP000023464"/>
    </source>
</evidence>
<evidence type="ECO:0000256" key="19">
    <source>
        <dbReference type="HAMAP-Rule" id="MF_01165"/>
    </source>
</evidence>
<evidence type="ECO:0000256" key="8">
    <source>
        <dbReference type="ARBA" id="ARBA00022519"/>
    </source>
</evidence>
<evidence type="ECO:0000256" key="18">
    <source>
        <dbReference type="ARBA" id="ARBA00034054"/>
    </source>
</evidence>
<evidence type="ECO:0000259" key="20">
    <source>
        <dbReference type="Pfam" id="PF02366"/>
    </source>
</evidence>
<name>A0A022PMJ6_9GAMM</name>
<dbReference type="InterPro" id="IPR050297">
    <property type="entry name" value="LipidA_mod_glycosyltrf_83"/>
</dbReference>
<keyword evidence="14 19" id="KW-1133">Transmembrane helix</keyword>
<evidence type="ECO:0000256" key="6">
    <source>
        <dbReference type="ARBA" id="ARBA00022475"/>
    </source>
</evidence>
<dbReference type="GO" id="GO:0103015">
    <property type="term" value="F:4-amino-4-deoxy-L-arabinose transferase activity"/>
    <property type="evidence" value="ECO:0007669"/>
    <property type="project" value="UniProtKB-EC"/>
</dbReference>
<dbReference type="Pfam" id="PF02366">
    <property type="entry name" value="PMT"/>
    <property type="match status" value="1"/>
</dbReference>
<feature type="transmembrane region" description="Helical" evidence="19">
    <location>
        <begin position="383"/>
        <end position="403"/>
    </location>
</feature>
<evidence type="ECO:0000256" key="16">
    <source>
        <dbReference type="ARBA" id="ARBA00023136"/>
    </source>
</evidence>
<protein>
    <recommendedName>
        <fullName evidence="5 19">Undecaprenyl phosphate-alpha-4-amino-4-deoxy-L-arabinose arabinosyl transferase</fullName>
        <ecNumber evidence="4 19">2.4.2.43</ecNumber>
    </recommendedName>
    <alternativeName>
        <fullName evidence="19">4-amino-4-deoxy-L-arabinose lipid A transferase</fullName>
    </alternativeName>
    <alternativeName>
        <fullName evidence="19">Lipid IV(A) 4-amino-4-deoxy-L-arabinosyltransferase</fullName>
    </alternativeName>
    <alternativeName>
        <fullName evidence="19">Undecaprenyl phosphate-alpha-L-Ara4N transferase</fullName>
    </alternativeName>
</protein>
<dbReference type="UniPathway" id="UPA00037"/>
<evidence type="ECO:0000256" key="4">
    <source>
        <dbReference type="ARBA" id="ARBA00012056"/>
    </source>
</evidence>
<keyword evidence="8" id="KW-0997">Cell inner membrane</keyword>
<keyword evidence="22" id="KW-1185">Reference proteome</keyword>
<dbReference type="AlphaFoldDB" id="A0A022PMJ6"/>
<dbReference type="InterPro" id="IPR003342">
    <property type="entry name" value="ArnT-like_N"/>
</dbReference>
<feature type="transmembrane region" description="Helical" evidence="19">
    <location>
        <begin position="115"/>
        <end position="135"/>
    </location>
</feature>
<dbReference type="EMBL" id="JFGV01000006">
    <property type="protein sequence ID" value="EYU16841.1"/>
    <property type="molecule type" value="Genomic_DNA"/>
</dbReference>
<evidence type="ECO:0000256" key="17">
    <source>
        <dbReference type="ARBA" id="ARBA00025446"/>
    </source>
</evidence>
<evidence type="ECO:0000313" key="21">
    <source>
        <dbReference type="EMBL" id="EYU16841.1"/>
    </source>
</evidence>
<feature type="transmembrane region" description="Helical" evidence="19">
    <location>
        <begin position="296"/>
        <end position="313"/>
    </location>
</feature>
<dbReference type="PANTHER" id="PTHR33908">
    <property type="entry name" value="MANNOSYLTRANSFERASE YKCB-RELATED"/>
    <property type="match status" value="1"/>
</dbReference>
<dbReference type="NCBIfam" id="NF009784">
    <property type="entry name" value="PRK13279.1"/>
    <property type="match status" value="1"/>
</dbReference>
<feature type="transmembrane region" description="Helical" evidence="19">
    <location>
        <begin position="186"/>
        <end position="201"/>
    </location>
</feature>
<comment type="similarity">
    <text evidence="3 19">Belongs to the glycosyltransferase 83 family.</text>
</comment>
<dbReference type="PATRIC" id="fig|1393736.3.peg.589"/>
<feature type="transmembrane region" description="Helical" evidence="19">
    <location>
        <begin position="85"/>
        <end position="103"/>
    </location>
</feature>
<comment type="catalytic activity">
    <reaction evidence="18 19">
        <text>4-amino-4-deoxy-alpha-L-arabinopyranosyl di-trans,octa-cis-undecaprenyl phosphate + lipid IVA = lipid IIA + di-trans,octa-cis-undecaprenyl phosphate.</text>
        <dbReference type="EC" id="2.4.2.43"/>
    </reaction>
</comment>
<evidence type="ECO:0000256" key="12">
    <source>
        <dbReference type="ARBA" id="ARBA00022692"/>
    </source>
</evidence>
<keyword evidence="15 19" id="KW-0443">Lipid metabolism</keyword>
<evidence type="ECO:0000256" key="3">
    <source>
        <dbReference type="ARBA" id="ARBA00010814"/>
    </source>
</evidence>
<evidence type="ECO:0000256" key="1">
    <source>
        <dbReference type="ARBA" id="ARBA00004429"/>
    </source>
</evidence>
<dbReference type="GO" id="GO:0006493">
    <property type="term" value="P:protein O-linked glycosylation"/>
    <property type="evidence" value="ECO:0007669"/>
    <property type="project" value="InterPro"/>
</dbReference>
<keyword evidence="11 19" id="KW-0808">Transferase</keyword>
<evidence type="ECO:0000256" key="7">
    <source>
        <dbReference type="ARBA" id="ARBA00022516"/>
    </source>
</evidence>
<dbReference type="RefSeq" id="WP_036775926.1">
    <property type="nucleotide sequence ID" value="NZ_CAWLTM010000109.1"/>
</dbReference>
<feature type="transmembrane region" description="Helical" evidence="19">
    <location>
        <begin position="208"/>
        <end position="228"/>
    </location>
</feature>
<feature type="transmembrane region" description="Helical" evidence="19">
    <location>
        <begin position="352"/>
        <end position="371"/>
    </location>
</feature>
<dbReference type="InterPro" id="IPR022839">
    <property type="entry name" value="ArnT"/>
</dbReference>
<feature type="transmembrane region" description="Helical" evidence="19">
    <location>
        <begin position="410"/>
        <end position="429"/>
    </location>
</feature>
<keyword evidence="10 19" id="KW-0328">Glycosyltransferase</keyword>
<evidence type="ECO:0000256" key="11">
    <source>
        <dbReference type="ARBA" id="ARBA00022679"/>
    </source>
</evidence>
<dbReference type="GO" id="GO:0005886">
    <property type="term" value="C:plasma membrane"/>
    <property type="evidence" value="ECO:0007669"/>
    <property type="project" value="UniProtKB-SubCell"/>
</dbReference>
<evidence type="ECO:0000256" key="5">
    <source>
        <dbReference type="ARBA" id="ARBA00015532"/>
    </source>
</evidence>
<keyword evidence="16 19" id="KW-0472">Membrane</keyword>
<feature type="transmembrane region" description="Helical" evidence="19">
    <location>
        <begin position="319"/>
        <end position="340"/>
    </location>
</feature>
<keyword evidence="9 19" id="KW-0441">Lipid A biosynthesis</keyword>
<dbReference type="GO" id="GO:0010041">
    <property type="term" value="P:response to iron(III) ion"/>
    <property type="evidence" value="ECO:0007669"/>
    <property type="project" value="TreeGrafter"/>
</dbReference>
<reference evidence="21 22" key="1">
    <citation type="submission" date="2014-03" db="EMBL/GenBank/DDBJ databases">
        <title>Draft Genome of Photorhabdus luminescens BA1, an Egyptian Isolate.</title>
        <authorList>
            <person name="Ghazal S."/>
            <person name="Hurst S.G.IV."/>
            <person name="Morris K."/>
            <person name="Thomas K."/>
            <person name="Tisa L.S."/>
        </authorList>
    </citation>
    <scope>NUCLEOTIDE SEQUENCE [LARGE SCALE GENOMIC DNA]</scope>
    <source>
        <strain evidence="21 22">BA1</strain>
    </source>
</reference>
<dbReference type="PANTHER" id="PTHR33908:SF3">
    <property type="entry name" value="UNDECAPRENYL PHOSPHATE-ALPHA-4-AMINO-4-DEOXY-L-ARABINOSE ARABINOSYL TRANSFERASE"/>
    <property type="match status" value="1"/>
</dbReference>
<evidence type="ECO:0000256" key="13">
    <source>
        <dbReference type="ARBA" id="ARBA00022985"/>
    </source>
</evidence>
<evidence type="ECO:0000256" key="14">
    <source>
        <dbReference type="ARBA" id="ARBA00022989"/>
    </source>
</evidence>
<dbReference type="EC" id="2.4.2.43" evidence="4 19"/>
<dbReference type="HAMAP" id="MF_01165">
    <property type="entry name" value="ArnT_transfer"/>
    <property type="match status" value="1"/>
</dbReference>